<evidence type="ECO:0000313" key="9">
    <source>
        <dbReference type="Proteomes" id="UP000249008"/>
    </source>
</evidence>
<dbReference type="EC" id="4.2.1.46" evidence="4"/>
<dbReference type="GO" id="GO:0008460">
    <property type="term" value="F:dTDP-glucose 4,6-dehydratase activity"/>
    <property type="evidence" value="ECO:0007669"/>
    <property type="project" value="UniProtKB-EC"/>
</dbReference>
<evidence type="ECO:0000256" key="2">
    <source>
        <dbReference type="ARBA" id="ARBA00001911"/>
    </source>
</evidence>
<sequence>MKTYLVTGAAGFIGTNFVKYMLEKYGEYIKIVVLDKLTYAGNIENIQKEIDSKKIDFVKGDICNRELVEDIFSRYEIDYVVNFAAESHVDRSISNPQIFLETNILGTQNLLEVSKKFWSIGKDENGYPVYKEGKKFLHISTDEVYGSLSKDYTEAKELVLNDKVKKVAEGRKNLKTYGDKFFTEETPLDPRSPYSASKTSSDMIVRAYAETYKFPMNITRCSNNYGPYQFPEKLIPLIIKNILEGKNLPVYGDGSNVRDWLYVKDHNKAVDMVINNGRLGEVYNIGGFNEEKNINIVKLTIDTIAKIMKEEPEYRRVLKTDVENISYALISYVQDRLGHDARYAIDPEKIVTELGWYPETSFDKGIEQTIRWYLENQKWVGEALSR</sequence>
<reference evidence="8 9" key="1">
    <citation type="submission" date="2018-06" db="EMBL/GenBank/DDBJ databases">
        <authorList>
            <consortium name="Pathogen Informatics"/>
            <person name="Doyle S."/>
        </authorList>
    </citation>
    <scope>NUCLEOTIDE SEQUENCE [LARGE SCALE GENOMIC DNA]</scope>
    <source>
        <strain evidence="8 9">NCTC12112</strain>
    </source>
</reference>
<protein>
    <recommendedName>
        <fullName evidence="4">dTDP-glucose 4,6-dehydratase</fullName>
        <ecNumber evidence="4">4.2.1.46</ecNumber>
    </recommendedName>
</protein>
<dbReference type="Pfam" id="PF16363">
    <property type="entry name" value="GDP_Man_Dehyd"/>
    <property type="match status" value="2"/>
</dbReference>
<dbReference type="InterPro" id="IPR005888">
    <property type="entry name" value="dTDP_Gluc_deHydtase"/>
</dbReference>
<dbReference type="Gene3D" id="3.90.25.10">
    <property type="entry name" value="UDP-galactose 4-epimerase, domain 1"/>
    <property type="match status" value="1"/>
</dbReference>
<dbReference type="RefSeq" id="WP_005981184.1">
    <property type="nucleotide sequence ID" value="NZ_CABKNW010000005.1"/>
</dbReference>
<dbReference type="EMBL" id="LS483487">
    <property type="protein sequence ID" value="SQJ09818.1"/>
    <property type="molecule type" value="Genomic_DNA"/>
</dbReference>
<dbReference type="AlphaFoldDB" id="A0AAX2JFG5"/>
<evidence type="ECO:0000256" key="6">
    <source>
        <dbReference type="ARBA" id="ARBA00023239"/>
    </source>
</evidence>
<dbReference type="InterPro" id="IPR016040">
    <property type="entry name" value="NAD(P)-bd_dom"/>
</dbReference>
<evidence type="ECO:0000313" key="8">
    <source>
        <dbReference type="EMBL" id="SQJ09818.1"/>
    </source>
</evidence>
<comment type="catalytic activity">
    <reaction evidence="1">
        <text>dTDP-alpha-D-glucose = dTDP-4-dehydro-6-deoxy-alpha-D-glucose + H2O</text>
        <dbReference type="Rhea" id="RHEA:17221"/>
        <dbReference type="ChEBI" id="CHEBI:15377"/>
        <dbReference type="ChEBI" id="CHEBI:57477"/>
        <dbReference type="ChEBI" id="CHEBI:57649"/>
        <dbReference type="EC" id="4.2.1.46"/>
    </reaction>
</comment>
<feature type="domain" description="NAD(P)-binding" evidence="7">
    <location>
        <begin position="5"/>
        <end position="151"/>
    </location>
</feature>
<evidence type="ECO:0000256" key="4">
    <source>
        <dbReference type="ARBA" id="ARBA00011990"/>
    </source>
</evidence>
<evidence type="ECO:0000256" key="5">
    <source>
        <dbReference type="ARBA" id="ARBA00023027"/>
    </source>
</evidence>
<feature type="domain" description="NAD(P)-binding" evidence="7">
    <location>
        <begin position="179"/>
        <end position="369"/>
    </location>
</feature>
<dbReference type="SUPFAM" id="SSF51735">
    <property type="entry name" value="NAD(P)-binding Rossmann-fold domains"/>
    <property type="match status" value="1"/>
</dbReference>
<dbReference type="GO" id="GO:0009225">
    <property type="term" value="P:nucleotide-sugar metabolic process"/>
    <property type="evidence" value="ECO:0007669"/>
    <property type="project" value="InterPro"/>
</dbReference>
<accession>A0AAX2JFG5</accession>
<dbReference type="CDD" id="cd05246">
    <property type="entry name" value="dTDP_GD_SDR_e"/>
    <property type="match status" value="1"/>
</dbReference>
<proteinExistence type="inferred from homology"/>
<dbReference type="GeneID" id="78453677"/>
<evidence type="ECO:0000256" key="3">
    <source>
        <dbReference type="ARBA" id="ARBA00008178"/>
    </source>
</evidence>
<dbReference type="Gene3D" id="3.40.50.720">
    <property type="entry name" value="NAD(P)-binding Rossmann-like Domain"/>
    <property type="match status" value="1"/>
</dbReference>
<gene>
    <name evidence="8" type="primary">rffG_2</name>
    <name evidence="8" type="ORF">NCTC12112_02396</name>
</gene>
<evidence type="ECO:0000256" key="1">
    <source>
        <dbReference type="ARBA" id="ARBA00001539"/>
    </source>
</evidence>
<name>A0AAX2JFG5_9FUSO</name>
<dbReference type="PANTHER" id="PTHR43000">
    <property type="entry name" value="DTDP-D-GLUCOSE 4,6-DEHYDRATASE-RELATED"/>
    <property type="match status" value="1"/>
</dbReference>
<comment type="similarity">
    <text evidence="3">Belongs to the NAD(P)-dependent epimerase/dehydratase family. dTDP-glucose dehydratase subfamily.</text>
</comment>
<evidence type="ECO:0000259" key="7">
    <source>
        <dbReference type="Pfam" id="PF16363"/>
    </source>
</evidence>
<keyword evidence="5" id="KW-0520">NAD</keyword>
<dbReference type="InterPro" id="IPR036291">
    <property type="entry name" value="NAD(P)-bd_dom_sf"/>
</dbReference>
<dbReference type="Proteomes" id="UP000249008">
    <property type="component" value="Chromosome 1"/>
</dbReference>
<keyword evidence="6 8" id="KW-0456">Lyase</keyword>
<organism evidence="8 9">
    <name type="scientific">Fusobacterium ulcerans</name>
    <dbReference type="NCBI Taxonomy" id="861"/>
    <lineage>
        <taxon>Bacteria</taxon>
        <taxon>Fusobacteriati</taxon>
        <taxon>Fusobacteriota</taxon>
        <taxon>Fusobacteriia</taxon>
        <taxon>Fusobacteriales</taxon>
        <taxon>Fusobacteriaceae</taxon>
        <taxon>Fusobacterium</taxon>
    </lineage>
</organism>
<dbReference type="KEGG" id="ful:C4N20_02570"/>
<comment type="cofactor">
    <cofactor evidence="2">
        <name>NAD(+)</name>
        <dbReference type="ChEBI" id="CHEBI:57540"/>
    </cofactor>
</comment>